<evidence type="ECO:0000313" key="1">
    <source>
        <dbReference type="EMBL" id="KAK4212591.1"/>
    </source>
</evidence>
<keyword evidence="2" id="KW-1185">Reference proteome</keyword>
<organism evidence="1 2">
    <name type="scientific">Rhypophila decipiens</name>
    <dbReference type="NCBI Taxonomy" id="261697"/>
    <lineage>
        <taxon>Eukaryota</taxon>
        <taxon>Fungi</taxon>
        <taxon>Dikarya</taxon>
        <taxon>Ascomycota</taxon>
        <taxon>Pezizomycotina</taxon>
        <taxon>Sordariomycetes</taxon>
        <taxon>Sordariomycetidae</taxon>
        <taxon>Sordariales</taxon>
        <taxon>Naviculisporaceae</taxon>
        <taxon>Rhypophila</taxon>
    </lineage>
</organism>
<accession>A0AAN6Y5H7</accession>
<dbReference type="AlphaFoldDB" id="A0AAN6Y5H7"/>
<evidence type="ECO:0008006" key="3">
    <source>
        <dbReference type="Google" id="ProtNLM"/>
    </source>
</evidence>
<dbReference type="Proteomes" id="UP001301769">
    <property type="component" value="Unassembled WGS sequence"/>
</dbReference>
<proteinExistence type="predicted"/>
<evidence type="ECO:0000313" key="2">
    <source>
        <dbReference type="Proteomes" id="UP001301769"/>
    </source>
</evidence>
<reference evidence="1" key="2">
    <citation type="submission" date="2023-05" db="EMBL/GenBank/DDBJ databases">
        <authorList>
            <consortium name="Lawrence Berkeley National Laboratory"/>
            <person name="Steindorff A."/>
            <person name="Hensen N."/>
            <person name="Bonometti L."/>
            <person name="Westerberg I."/>
            <person name="Brannstrom I.O."/>
            <person name="Guillou S."/>
            <person name="Cros-Aarteil S."/>
            <person name="Calhoun S."/>
            <person name="Haridas S."/>
            <person name="Kuo A."/>
            <person name="Mondo S."/>
            <person name="Pangilinan J."/>
            <person name="Riley R."/>
            <person name="Labutti K."/>
            <person name="Andreopoulos B."/>
            <person name="Lipzen A."/>
            <person name="Chen C."/>
            <person name="Yanf M."/>
            <person name="Daum C."/>
            <person name="Ng V."/>
            <person name="Clum A."/>
            <person name="Ohm R."/>
            <person name="Martin F."/>
            <person name="Silar P."/>
            <person name="Natvig D."/>
            <person name="Lalanne C."/>
            <person name="Gautier V."/>
            <person name="Ament-Velasquez S.L."/>
            <person name="Kruys A."/>
            <person name="Hutchinson M.I."/>
            <person name="Powell A.J."/>
            <person name="Barry K."/>
            <person name="Miller A.N."/>
            <person name="Grigoriev I.V."/>
            <person name="Debuchy R."/>
            <person name="Gladieux P."/>
            <person name="Thoren M.H."/>
            <person name="Johannesson H."/>
        </authorList>
    </citation>
    <scope>NUCLEOTIDE SEQUENCE</scope>
    <source>
        <strain evidence="1">PSN293</strain>
    </source>
</reference>
<comment type="caution">
    <text evidence="1">The sequence shown here is derived from an EMBL/GenBank/DDBJ whole genome shotgun (WGS) entry which is preliminary data.</text>
</comment>
<name>A0AAN6Y5H7_9PEZI</name>
<sequence>MTALSKLDSVPALHNDHKDTAKNGIPPSKVDTWIYPPEVENDLQGIPGLSDEAIRETLAASWEYTRCVIPAYTNWDRYIAFYRVIIIGIVAEFNGSLIDVSSSDHILGYDMGELYDTLFGELPGSARDEMARDYRTFLLTTAEKTSNRRDSELFRRFVNSLATSPKNWFRIRDADALSRFTLVAALTCNDFTDIWFSEDQFQILAEIAGTLYDAVAFFKHRAEGETNNTYAYVDPSLREDAYRRAREVLWALDVAWARSPGHLHAINFIRLVGGPVHMMMRRYRFIEDGLVIGKPETEQVVDLARHHYKLWNRVDSLVRPEGGDDGKAKDEGSYLDAIQQKDRLLYEGLAELLQEEEKCGRCRYKLSYGAERSGQFGGVELCEECRKGWGVYIASLPQRAADAFPEIRGTQLRL</sequence>
<protein>
    <recommendedName>
        <fullName evidence="3">ABA 3 protein</fullName>
    </recommendedName>
</protein>
<dbReference type="EMBL" id="MU858124">
    <property type="protein sequence ID" value="KAK4212591.1"/>
    <property type="molecule type" value="Genomic_DNA"/>
</dbReference>
<reference evidence="1" key="1">
    <citation type="journal article" date="2023" name="Mol. Phylogenet. Evol.">
        <title>Genome-scale phylogeny and comparative genomics of the fungal order Sordariales.</title>
        <authorList>
            <person name="Hensen N."/>
            <person name="Bonometti L."/>
            <person name="Westerberg I."/>
            <person name="Brannstrom I.O."/>
            <person name="Guillou S."/>
            <person name="Cros-Aarteil S."/>
            <person name="Calhoun S."/>
            <person name="Haridas S."/>
            <person name="Kuo A."/>
            <person name="Mondo S."/>
            <person name="Pangilinan J."/>
            <person name="Riley R."/>
            <person name="LaButti K."/>
            <person name="Andreopoulos B."/>
            <person name="Lipzen A."/>
            <person name="Chen C."/>
            <person name="Yan M."/>
            <person name="Daum C."/>
            <person name="Ng V."/>
            <person name="Clum A."/>
            <person name="Steindorff A."/>
            <person name="Ohm R.A."/>
            <person name="Martin F."/>
            <person name="Silar P."/>
            <person name="Natvig D.O."/>
            <person name="Lalanne C."/>
            <person name="Gautier V."/>
            <person name="Ament-Velasquez S.L."/>
            <person name="Kruys A."/>
            <person name="Hutchinson M.I."/>
            <person name="Powell A.J."/>
            <person name="Barry K."/>
            <person name="Miller A.N."/>
            <person name="Grigoriev I.V."/>
            <person name="Debuchy R."/>
            <person name="Gladieux P."/>
            <person name="Hiltunen Thoren M."/>
            <person name="Johannesson H."/>
        </authorList>
    </citation>
    <scope>NUCLEOTIDE SEQUENCE</scope>
    <source>
        <strain evidence="1">PSN293</strain>
    </source>
</reference>
<gene>
    <name evidence="1" type="ORF">QBC37DRAFT_465618</name>
</gene>